<dbReference type="KEGG" id="cvr:CHLNCDRAFT_51213"/>
<feature type="region of interest" description="Disordered" evidence="1">
    <location>
        <begin position="870"/>
        <end position="908"/>
    </location>
</feature>
<feature type="compositionally biased region" description="Low complexity" evidence="1">
    <location>
        <begin position="597"/>
        <end position="638"/>
    </location>
</feature>
<dbReference type="AlphaFoldDB" id="E1ZB11"/>
<dbReference type="OrthoDB" id="514885at2759"/>
<dbReference type="Proteomes" id="UP000008141">
    <property type="component" value="Unassembled WGS sequence"/>
</dbReference>
<keyword evidence="3" id="KW-1185">Reference proteome</keyword>
<feature type="region of interest" description="Disordered" evidence="1">
    <location>
        <begin position="587"/>
        <end position="638"/>
    </location>
</feature>
<gene>
    <name evidence="2" type="ORF">CHLNCDRAFT_51213</name>
</gene>
<sequence length="970" mass="99562">MAMPGGTESQQLPLLLTPTAWRRPVSASSVLHFECGGIYRSFVRLPSAAMVRTRRTRASQAPGEELAGVHPRDGILYLTPFRALERISMCGTSSETCKLTILEGLPCLKEVVACGYGEYVTEGLPASVQRLDLQWAVNAASSSLVYFHVPERCTLAELALCSQRPVCLPAPCLARCASLRVTARRAYLGLPLLAGAPWVDVDELAARFAQFMLCSSLEAVEVTATRCFVFQPVQDPFDLSTNEGLGGISQQEQLATVLLARHFQSLHVEQRMLAVGAFRAYMRITRRRTEPIAFSFQAQLNAEQASPREAHSALQSIHGTWHSEPLAPLGPAALTSLRLTPPLGAQPPQRAFRSRWLAGLRRLAHLTLVRFTAADLRHLRAGPSAVHLSSMQPPGGAITPHTLRLPPGGLGPECSLSLRMAYAPPHAIVAPPQHIVDLAAGMPVADLDNPAGGGGAWPQFEGHGGGVQQLGPGALAVALQQQAAALAAMAQQAAAVAAPAAAAAAAAAAQPAAAAAHGEQAVQQAAQQVVAQAAEAEAVAAEAEAFAAEAAAAAAQAGMQQQDAGVQAGAAAAAAVEVEVIDLVSDSDDEELPEDGAPLAPQPAEQLAAAAPAAAPQAPAPAPAAAAHPPAAAAAAVQAPPQLPQLPAEQLGQEGMADLLDSDEDDGPMPELIDDDELGEDDAFAPPPQASAAPQGRAGAGAGTRVSCGAQRRLAGWLAGWHAARPKFLCVCPAWGHACMRYLGGHLFGPGGGPLLGGWVMVPAPAQQAAQEPAGGAQQAAQMAAGGIDFAQPWAMPDDRLADATIRHEALLTGVGSLAVHAGSLTVVYPGTTPDHLLRLLSGGGGGGGGGSVLRSLRLSARALRFEAAPAAPAQGSPGGGGGGGEVPGGAAASAPPTQQPHRGFSGPELREYIQSSGWAAVWDARLQRSMFRDQETLVLTRRPPPPAKEEREGSPAAAGGGAAAAPATL</sequence>
<protein>
    <submittedName>
        <fullName evidence="2">Uncharacterized protein</fullName>
    </submittedName>
</protein>
<reference evidence="2 3" key="1">
    <citation type="journal article" date="2010" name="Plant Cell">
        <title>The Chlorella variabilis NC64A genome reveals adaptation to photosymbiosis, coevolution with viruses, and cryptic sex.</title>
        <authorList>
            <person name="Blanc G."/>
            <person name="Duncan G."/>
            <person name="Agarkova I."/>
            <person name="Borodovsky M."/>
            <person name="Gurnon J."/>
            <person name="Kuo A."/>
            <person name="Lindquist E."/>
            <person name="Lucas S."/>
            <person name="Pangilinan J."/>
            <person name="Polle J."/>
            <person name="Salamov A."/>
            <person name="Terry A."/>
            <person name="Yamada T."/>
            <person name="Dunigan D.D."/>
            <person name="Grigoriev I.V."/>
            <person name="Claverie J.M."/>
            <person name="Van Etten J.L."/>
        </authorList>
    </citation>
    <scope>NUCLEOTIDE SEQUENCE [LARGE SCALE GENOMIC DNA]</scope>
    <source>
        <strain evidence="2 3">NC64A</strain>
    </source>
</reference>
<feature type="compositionally biased region" description="Acidic residues" evidence="1">
    <location>
        <begin position="660"/>
        <end position="683"/>
    </location>
</feature>
<dbReference type="RefSeq" id="XP_005849047.1">
    <property type="nucleotide sequence ID" value="XM_005848985.1"/>
</dbReference>
<name>E1ZB11_CHLVA</name>
<dbReference type="GeneID" id="17356481"/>
<organism evidence="3">
    <name type="scientific">Chlorella variabilis</name>
    <name type="common">Green alga</name>
    <dbReference type="NCBI Taxonomy" id="554065"/>
    <lineage>
        <taxon>Eukaryota</taxon>
        <taxon>Viridiplantae</taxon>
        <taxon>Chlorophyta</taxon>
        <taxon>core chlorophytes</taxon>
        <taxon>Trebouxiophyceae</taxon>
        <taxon>Chlorellales</taxon>
        <taxon>Chlorellaceae</taxon>
        <taxon>Chlorella clade</taxon>
        <taxon>Chlorella</taxon>
    </lineage>
</organism>
<proteinExistence type="predicted"/>
<dbReference type="InParanoid" id="E1ZB11"/>
<dbReference type="EMBL" id="GL433840">
    <property type="protein sequence ID" value="EFN56945.1"/>
    <property type="molecule type" value="Genomic_DNA"/>
</dbReference>
<evidence type="ECO:0000313" key="3">
    <source>
        <dbReference type="Proteomes" id="UP000008141"/>
    </source>
</evidence>
<feature type="compositionally biased region" description="Gly residues" evidence="1">
    <location>
        <begin position="877"/>
        <end position="888"/>
    </location>
</feature>
<accession>E1ZB11</accession>
<evidence type="ECO:0000313" key="2">
    <source>
        <dbReference type="EMBL" id="EFN56945.1"/>
    </source>
</evidence>
<feature type="region of interest" description="Disordered" evidence="1">
    <location>
        <begin position="658"/>
        <end position="703"/>
    </location>
</feature>
<feature type="region of interest" description="Disordered" evidence="1">
    <location>
        <begin position="933"/>
        <end position="970"/>
    </location>
</feature>
<evidence type="ECO:0000256" key="1">
    <source>
        <dbReference type="SAM" id="MobiDB-lite"/>
    </source>
</evidence>